<evidence type="ECO:0000313" key="4">
    <source>
        <dbReference type="Proteomes" id="UP001565369"/>
    </source>
</evidence>
<dbReference type="InterPro" id="IPR016195">
    <property type="entry name" value="Pol/histidinol_Pase-like"/>
</dbReference>
<dbReference type="Proteomes" id="UP001565369">
    <property type="component" value="Unassembled WGS sequence"/>
</dbReference>
<name>A0ABV4FJF2_9BRAD</name>
<protein>
    <submittedName>
        <fullName evidence="3">Chromosome segregation protein</fullName>
    </submittedName>
</protein>
<dbReference type="InterPro" id="IPR003395">
    <property type="entry name" value="RecF/RecN/SMC_N"/>
</dbReference>
<dbReference type="InterPro" id="IPR054787">
    <property type="entry name" value="TrlF_ATPase"/>
</dbReference>
<dbReference type="Pfam" id="PF02463">
    <property type="entry name" value="SMC_N"/>
    <property type="match status" value="1"/>
</dbReference>
<dbReference type="SUPFAM" id="SSF89550">
    <property type="entry name" value="PHP domain-like"/>
    <property type="match status" value="1"/>
</dbReference>
<evidence type="ECO:0000256" key="1">
    <source>
        <dbReference type="SAM" id="Coils"/>
    </source>
</evidence>
<proteinExistence type="predicted"/>
<sequence length="971" mass="105943">MLDAGIASPRNLEEYEDGGSDVTFSIGMHPGTTWHKCDFQCHTPRDLAWSGSPELPGGDAAAENARNAWAESFIAAAEAAKLTAVAISDHHDVCMSAYVSEAAKRLGSTVRIFPAVEITCSDNAQCIAIFDPFTGIETQKLALSAAGNVLMSSEAAPKTCTIQPTKATVAEFVAAIQDEQYLKDSCIVLPHFSTEDDHKSLNEPGHHPRFASLPIDGVYIERPYSGLDATTLDKVRGKISDWGKRRRAIVATGDNRSADWQRLGKHDCWIKLGEHSIEALRQALLADEARIAFELPVTPTEYLVELRVMSSLTGPTPVTILFNDGFNALIGGRGSGKSAFLEYLRFGLGRTDKDLNTVADPANDREVNLIKQTLSGSGYVEVVLEREGVRETWKRTTSNQEAISITSPQGTIEVTTSTARERFRARAFRQKGLSSTMNDPVTASEQITSIAAAEELDQQRNIERSIKNAQRDARTALSNLAALWQARVDSQQAKNKVEDVRQRLMALSARMEQEGVSAEALTTIEEAPKYARAGEFIAGVALQAQETITGIGELDAAVLNIDISAYEGVVDFEEIAELQKALVETKATIAEHLAKAKLAATALLNHQKTASEAFTLKRSAFDVRYATALAEQSKHKTLIDEVTRLTRELQTAETSLTKARADETGKAGAEKAYEEALVKLDALVQDRRKILKAAADKVAGKSSNLLKARIRKDQMPEEYLASLYKLFEASHTQQVEESCQDWIKAVLAENEDSGWATLRKSFLGLYEAKIMAGSPPDASDGLLSTLQSVIFKGSRNLTDRQQKKIYSNLTDAVVAGVISATPKDTINMSYIDEGRAIDFRMASPGQQASALLELLLKQAAGTLIIDQPEDDLDNRVIMRIVELLRRSKANRQLIFTTHNANIVVNGDADKIVTLKSPEPTSNPSANAPRVQIDCDGAIETPSVGAAITSVMEGGREAFDLRSRKYRFDLAS</sequence>
<dbReference type="PANTHER" id="PTHR32182">
    <property type="entry name" value="DNA REPLICATION AND REPAIR PROTEIN RECF"/>
    <property type="match status" value="1"/>
</dbReference>
<accession>A0ABV4FJF2</accession>
<feature type="coiled-coil region" evidence="1">
    <location>
        <begin position="452"/>
        <end position="514"/>
    </location>
</feature>
<dbReference type="CDD" id="cd00267">
    <property type="entry name" value="ABC_ATPase"/>
    <property type="match status" value="1"/>
</dbReference>
<dbReference type="NCBIfam" id="NF045780">
    <property type="entry name" value="TrlF_fam_ATP"/>
    <property type="match status" value="1"/>
</dbReference>
<dbReference type="SUPFAM" id="SSF52540">
    <property type="entry name" value="P-loop containing nucleoside triphosphate hydrolases"/>
    <property type="match status" value="1"/>
</dbReference>
<dbReference type="InterPro" id="IPR027417">
    <property type="entry name" value="P-loop_NTPase"/>
</dbReference>
<dbReference type="PANTHER" id="PTHR32182:SF22">
    <property type="entry name" value="ATP-DEPENDENT ENDONUCLEASE, OLD FAMILY-RELATED"/>
    <property type="match status" value="1"/>
</dbReference>
<comment type="caution">
    <text evidence="3">The sequence shown here is derived from an EMBL/GenBank/DDBJ whole genome shotgun (WGS) entry which is preliminary data.</text>
</comment>
<feature type="coiled-coil region" evidence="1">
    <location>
        <begin position="635"/>
        <end position="686"/>
    </location>
</feature>
<evidence type="ECO:0000313" key="3">
    <source>
        <dbReference type="EMBL" id="MEY9451507.1"/>
    </source>
</evidence>
<feature type="domain" description="RecF/RecN/SMC N-terminal" evidence="2">
    <location>
        <begin position="317"/>
        <end position="912"/>
    </location>
</feature>
<dbReference type="Gene3D" id="3.20.20.140">
    <property type="entry name" value="Metal-dependent hydrolases"/>
    <property type="match status" value="1"/>
</dbReference>
<organism evidence="3 4">
    <name type="scientific">Bradyrhizobium ottawaense</name>
    <dbReference type="NCBI Taxonomy" id="931866"/>
    <lineage>
        <taxon>Bacteria</taxon>
        <taxon>Pseudomonadati</taxon>
        <taxon>Pseudomonadota</taxon>
        <taxon>Alphaproteobacteria</taxon>
        <taxon>Hyphomicrobiales</taxon>
        <taxon>Nitrobacteraceae</taxon>
        <taxon>Bradyrhizobium</taxon>
    </lineage>
</organism>
<dbReference type="Gene3D" id="3.40.50.300">
    <property type="entry name" value="P-loop containing nucleotide triphosphate hydrolases"/>
    <property type="match status" value="2"/>
</dbReference>
<keyword evidence="4" id="KW-1185">Reference proteome</keyword>
<keyword evidence="1" id="KW-0175">Coiled coil</keyword>
<dbReference type="EMBL" id="JBGBZJ010000002">
    <property type="protein sequence ID" value="MEY9451507.1"/>
    <property type="molecule type" value="Genomic_DNA"/>
</dbReference>
<gene>
    <name evidence="3" type="ORF">ABIG07_000455</name>
</gene>
<evidence type="ECO:0000259" key="2">
    <source>
        <dbReference type="Pfam" id="PF02463"/>
    </source>
</evidence>
<reference evidence="3 4" key="1">
    <citation type="submission" date="2024-07" db="EMBL/GenBank/DDBJ databases">
        <title>Genomic Encyclopedia of Type Strains, Phase V (KMG-V): Genome sequencing to study the core and pangenomes of soil and plant-associated prokaryotes.</title>
        <authorList>
            <person name="Whitman W."/>
        </authorList>
    </citation>
    <scope>NUCLEOTIDE SEQUENCE [LARGE SCALE GENOMIC DNA]</scope>
    <source>
        <strain evidence="3 4">USDA 152</strain>
    </source>
</reference>